<gene>
    <name evidence="2" type="ORF">ACFQMG_37225</name>
</gene>
<dbReference type="Proteomes" id="UP001596435">
    <property type="component" value="Unassembled WGS sequence"/>
</dbReference>
<evidence type="ECO:0000313" key="2">
    <source>
        <dbReference type="EMBL" id="MFC7185202.1"/>
    </source>
</evidence>
<proteinExistence type="predicted"/>
<comment type="caution">
    <text evidence="2">The sequence shown here is derived from an EMBL/GenBank/DDBJ whole genome shotgun (WGS) entry which is preliminary data.</text>
</comment>
<evidence type="ECO:0000313" key="3">
    <source>
        <dbReference type="Proteomes" id="UP001596435"/>
    </source>
</evidence>
<dbReference type="Pfam" id="PF07045">
    <property type="entry name" value="DUF1330"/>
    <property type="match status" value="1"/>
</dbReference>
<keyword evidence="3" id="KW-1185">Reference proteome</keyword>
<feature type="domain" description="DUF1330" evidence="1">
    <location>
        <begin position="4"/>
        <end position="41"/>
    </location>
</feature>
<dbReference type="RefSeq" id="WP_345704444.1">
    <property type="nucleotide sequence ID" value="NZ_BAABKV010000001.1"/>
</dbReference>
<protein>
    <submittedName>
        <fullName evidence="2">DUF1330 domain-containing protein</fullName>
    </submittedName>
</protein>
<evidence type="ECO:0000259" key="1">
    <source>
        <dbReference type="Pfam" id="PF07045"/>
    </source>
</evidence>
<organism evidence="2 3">
    <name type="scientific">Kitasatospora paranensis</name>
    <dbReference type="NCBI Taxonomy" id="258053"/>
    <lineage>
        <taxon>Bacteria</taxon>
        <taxon>Bacillati</taxon>
        <taxon>Actinomycetota</taxon>
        <taxon>Actinomycetes</taxon>
        <taxon>Kitasatosporales</taxon>
        <taxon>Streptomycetaceae</taxon>
        <taxon>Kitasatospora</taxon>
    </lineage>
</organism>
<dbReference type="Gene3D" id="3.30.70.100">
    <property type="match status" value="1"/>
</dbReference>
<sequence>MAAKGYWVGACRTVSDPENPATYDKPAGPAVEAGGGRLLALSDGAECDVRIVDGV</sequence>
<dbReference type="InterPro" id="IPR010753">
    <property type="entry name" value="DUF1330"/>
</dbReference>
<name>A0ABW2G9W8_9ACTN</name>
<dbReference type="EMBL" id="JBHTAJ010000157">
    <property type="protein sequence ID" value="MFC7185202.1"/>
    <property type="molecule type" value="Genomic_DNA"/>
</dbReference>
<accession>A0ABW2G9W8</accession>
<reference evidence="3" key="1">
    <citation type="journal article" date="2019" name="Int. J. Syst. Evol. Microbiol.">
        <title>The Global Catalogue of Microorganisms (GCM) 10K type strain sequencing project: providing services to taxonomists for standard genome sequencing and annotation.</title>
        <authorList>
            <consortium name="The Broad Institute Genomics Platform"/>
            <consortium name="The Broad Institute Genome Sequencing Center for Infectious Disease"/>
            <person name="Wu L."/>
            <person name="Ma J."/>
        </authorList>
    </citation>
    <scope>NUCLEOTIDE SEQUENCE [LARGE SCALE GENOMIC DNA]</scope>
    <source>
        <strain evidence="3">CGMCC 1.12859</strain>
    </source>
</reference>